<dbReference type="AlphaFoldDB" id="A0A445D1A6"/>
<evidence type="ECO:0000313" key="3">
    <source>
        <dbReference type="Proteomes" id="UP000289738"/>
    </source>
</evidence>
<keyword evidence="3" id="KW-1185">Reference proteome</keyword>
<sequence length="226" mass="26055">MTLILLCLQQTKDLKYATRLLSEKFERMSEPKKVIVRELGFGGLMHIPPMNMPHKLLKELANSFKLDKNTLETSYGSFKVKPKTIGAALSINASGDPFPNKVSYKNLSEENKLIFRRFQGNTLKKLTDKMMSIGVENEQDRLMFKRMKSSIFRWCSCCQDKKGEEKPGLPWVSNWNREQLIVRIRVEIDGHMSNSSESDVDFSSESESEEDSVEARRKQPKRTAKK</sequence>
<proteinExistence type="predicted"/>
<reference evidence="2 3" key="1">
    <citation type="submission" date="2019-01" db="EMBL/GenBank/DDBJ databases">
        <title>Sequencing of cultivated peanut Arachis hypogaea provides insights into genome evolution and oil improvement.</title>
        <authorList>
            <person name="Chen X."/>
        </authorList>
    </citation>
    <scope>NUCLEOTIDE SEQUENCE [LARGE SCALE GENOMIC DNA]</scope>
    <source>
        <strain evidence="3">cv. Fuhuasheng</strain>
        <tissue evidence="2">Leaves</tissue>
    </source>
</reference>
<comment type="caution">
    <text evidence="2">The sequence shown here is derived from an EMBL/GenBank/DDBJ whole genome shotgun (WGS) entry which is preliminary data.</text>
</comment>
<organism evidence="2 3">
    <name type="scientific">Arachis hypogaea</name>
    <name type="common">Peanut</name>
    <dbReference type="NCBI Taxonomy" id="3818"/>
    <lineage>
        <taxon>Eukaryota</taxon>
        <taxon>Viridiplantae</taxon>
        <taxon>Streptophyta</taxon>
        <taxon>Embryophyta</taxon>
        <taxon>Tracheophyta</taxon>
        <taxon>Spermatophyta</taxon>
        <taxon>Magnoliopsida</taxon>
        <taxon>eudicotyledons</taxon>
        <taxon>Gunneridae</taxon>
        <taxon>Pentapetalae</taxon>
        <taxon>rosids</taxon>
        <taxon>fabids</taxon>
        <taxon>Fabales</taxon>
        <taxon>Fabaceae</taxon>
        <taxon>Papilionoideae</taxon>
        <taxon>50 kb inversion clade</taxon>
        <taxon>dalbergioids sensu lato</taxon>
        <taxon>Dalbergieae</taxon>
        <taxon>Pterocarpus clade</taxon>
        <taxon>Arachis</taxon>
    </lineage>
</organism>
<feature type="region of interest" description="Disordered" evidence="1">
    <location>
        <begin position="193"/>
        <end position="226"/>
    </location>
</feature>
<dbReference type="EMBL" id="SDMP01000005">
    <property type="protein sequence ID" value="RYR56952.1"/>
    <property type="molecule type" value="Genomic_DNA"/>
</dbReference>
<name>A0A445D1A6_ARAHY</name>
<evidence type="ECO:0000313" key="2">
    <source>
        <dbReference type="EMBL" id="RYR56952.1"/>
    </source>
</evidence>
<accession>A0A445D1A6</accession>
<protein>
    <submittedName>
        <fullName evidence="2">Uncharacterized protein</fullName>
    </submittedName>
</protein>
<dbReference type="Proteomes" id="UP000289738">
    <property type="component" value="Chromosome A05"/>
</dbReference>
<gene>
    <name evidence="2" type="ORF">Ahy_A05g022690</name>
</gene>
<evidence type="ECO:0000256" key="1">
    <source>
        <dbReference type="SAM" id="MobiDB-lite"/>
    </source>
</evidence>
<feature type="compositionally biased region" description="Acidic residues" evidence="1">
    <location>
        <begin position="198"/>
        <end position="212"/>
    </location>
</feature>